<keyword evidence="1" id="KW-0472">Membrane</keyword>
<feature type="transmembrane region" description="Helical" evidence="1">
    <location>
        <begin position="175"/>
        <end position="197"/>
    </location>
</feature>
<proteinExistence type="predicted"/>
<name>A0A919S1Q8_9CLOT</name>
<gene>
    <name evidence="2" type="ORF">CPJCM30710_29150</name>
</gene>
<dbReference type="AlphaFoldDB" id="A0A919S1Q8"/>
<reference evidence="2" key="1">
    <citation type="submission" date="2021-03" db="EMBL/GenBank/DDBJ databases">
        <title>Taxonomic study of Clostridium polyendosporum from meadow-gley soil under rice.</title>
        <authorList>
            <person name="Kobayashi H."/>
            <person name="Tanizawa Y."/>
            <person name="Yagura M."/>
        </authorList>
    </citation>
    <scope>NUCLEOTIDE SEQUENCE</scope>
    <source>
        <strain evidence="2">JCM 30710</strain>
    </source>
</reference>
<keyword evidence="1" id="KW-0812">Transmembrane</keyword>
<accession>A0A919S1Q8</accession>
<evidence type="ECO:0000256" key="1">
    <source>
        <dbReference type="SAM" id="Phobius"/>
    </source>
</evidence>
<feature type="transmembrane region" description="Helical" evidence="1">
    <location>
        <begin position="6"/>
        <end position="30"/>
    </location>
</feature>
<comment type="caution">
    <text evidence="2">The sequence shown here is derived from an EMBL/GenBank/DDBJ whole genome shotgun (WGS) entry which is preliminary data.</text>
</comment>
<dbReference type="Proteomes" id="UP000679179">
    <property type="component" value="Unassembled WGS sequence"/>
</dbReference>
<dbReference type="RefSeq" id="WP_212904928.1">
    <property type="nucleotide sequence ID" value="NZ_BOPZ01000031.1"/>
</dbReference>
<feature type="transmembrane region" description="Helical" evidence="1">
    <location>
        <begin position="209"/>
        <end position="233"/>
    </location>
</feature>
<keyword evidence="1" id="KW-1133">Transmembrane helix</keyword>
<organism evidence="2 3">
    <name type="scientific">Clostridium polyendosporum</name>
    <dbReference type="NCBI Taxonomy" id="69208"/>
    <lineage>
        <taxon>Bacteria</taxon>
        <taxon>Bacillati</taxon>
        <taxon>Bacillota</taxon>
        <taxon>Clostridia</taxon>
        <taxon>Eubacteriales</taxon>
        <taxon>Clostridiaceae</taxon>
        <taxon>Clostridium</taxon>
    </lineage>
</organism>
<feature type="transmembrane region" description="Helical" evidence="1">
    <location>
        <begin position="254"/>
        <end position="280"/>
    </location>
</feature>
<sequence>MRLKDALKFIISLLLMFFLFIVQVSIFINFKLLNSNFYKETIEKSDYFTLLYEEVDKTFNNLSIMTAIPKDMLLGSVNQDFIKEQTFKNLDNTSQYMKYKSNLLAARVDIQVIEQSINKNLEDYAKEKNIEINNAVKKQLKEVAINTSDRINDYTNLFNLGAVAKFGEFQKFRKICYFLGNYSLLYIISSVILMLILRLLNRRRPWNTFMWVGSSFIPAGLMTLIPATIALVYKLPYRISVATPYIKEGLTKFMLEYAYFLLFIGLLFIALGITLLAMYICLSNREVISNKVDVIQE</sequence>
<keyword evidence="3" id="KW-1185">Reference proteome</keyword>
<protein>
    <submittedName>
        <fullName evidence="2">Uncharacterized protein</fullName>
    </submittedName>
</protein>
<evidence type="ECO:0000313" key="3">
    <source>
        <dbReference type="Proteomes" id="UP000679179"/>
    </source>
</evidence>
<dbReference type="EMBL" id="BOPZ01000031">
    <property type="protein sequence ID" value="GIM30249.1"/>
    <property type="molecule type" value="Genomic_DNA"/>
</dbReference>
<evidence type="ECO:0000313" key="2">
    <source>
        <dbReference type="EMBL" id="GIM30249.1"/>
    </source>
</evidence>